<reference evidence="2 3" key="1">
    <citation type="submission" date="2015-07" db="EMBL/GenBank/DDBJ databases">
        <title>Comparative genomics of the Sigatoka disease complex on banana suggests a link between parallel evolutionary changes in Pseudocercospora fijiensis and Pseudocercospora eumusae and increased virulence on the banana host.</title>
        <authorList>
            <person name="Chang T.-C."/>
            <person name="Salvucci A."/>
            <person name="Crous P.W."/>
            <person name="Stergiopoulos I."/>
        </authorList>
    </citation>
    <scope>NUCLEOTIDE SEQUENCE [LARGE SCALE GENOMIC DNA]</scope>
    <source>
        <strain evidence="2 3">CBS 114824</strain>
    </source>
</reference>
<organism evidence="2 3">
    <name type="scientific">Pseudocercospora eumusae</name>
    <dbReference type="NCBI Taxonomy" id="321146"/>
    <lineage>
        <taxon>Eukaryota</taxon>
        <taxon>Fungi</taxon>
        <taxon>Dikarya</taxon>
        <taxon>Ascomycota</taxon>
        <taxon>Pezizomycotina</taxon>
        <taxon>Dothideomycetes</taxon>
        <taxon>Dothideomycetidae</taxon>
        <taxon>Mycosphaerellales</taxon>
        <taxon>Mycosphaerellaceae</taxon>
        <taxon>Pseudocercospora</taxon>
    </lineage>
</organism>
<dbReference type="EMBL" id="LFZN01000157">
    <property type="protein sequence ID" value="KXS96980.1"/>
    <property type="molecule type" value="Genomic_DNA"/>
</dbReference>
<dbReference type="OrthoDB" id="3650389at2759"/>
<proteinExistence type="predicted"/>
<evidence type="ECO:0000256" key="1">
    <source>
        <dbReference type="SAM" id="MobiDB-lite"/>
    </source>
</evidence>
<gene>
    <name evidence="2" type="ORF">AC578_5536</name>
</gene>
<feature type="region of interest" description="Disordered" evidence="1">
    <location>
        <begin position="86"/>
        <end position="134"/>
    </location>
</feature>
<feature type="region of interest" description="Disordered" evidence="1">
    <location>
        <begin position="1"/>
        <end position="22"/>
    </location>
</feature>
<dbReference type="AlphaFoldDB" id="A0A139H3C4"/>
<dbReference type="Proteomes" id="UP000070133">
    <property type="component" value="Unassembled WGS sequence"/>
</dbReference>
<protein>
    <submittedName>
        <fullName evidence="2">Uncharacterized protein</fullName>
    </submittedName>
</protein>
<keyword evidence="3" id="KW-1185">Reference proteome</keyword>
<accession>A0A139H3C4</accession>
<comment type="caution">
    <text evidence="2">The sequence shown here is derived from an EMBL/GenBank/DDBJ whole genome shotgun (WGS) entry which is preliminary data.</text>
</comment>
<sequence length="134" mass="15473">MWDREGEEYSHEQHTPAPLRADSVVDVNEYFATPLSYLHAKEHEAWPEMPFESLGYEADEEDIVQSTHRTETPPTDNVMASIEKSDTPMVESPDADDENALDPANSERQYHRHPHTGLQREIWRPGNFHGAFDR</sequence>
<name>A0A139H3C4_9PEZI</name>
<feature type="compositionally biased region" description="Basic and acidic residues" evidence="1">
    <location>
        <begin position="1"/>
        <end position="14"/>
    </location>
</feature>
<evidence type="ECO:0000313" key="3">
    <source>
        <dbReference type="Proteomes" id="UP000070133"/>
    </source>
</evidence>
<evidence type="ECO:0000313" key="2">
    <source>
        <dbReference type="EMBL" id="KXS96980.1"/>
    </source>
</evidence>